<evidence type="ECO:0000313" key="2">
    <source>
        <dbReference type="Proteomes" id="UP001195965"/>
    </source>
</evidence>
<proteinExistence type="predicted"/>
<name>A0ACD5HHA8_9PROT</name>
<dbReference type="Proteomes" id="UP001195965">
    <property type="component" value="Chromosome"/>
</dbReference>
<organism evidence="1 2">
    <name type="scientific">Acidithiobacillus montserratensis</name>
    <dbReference type="NCBI Taxonomy" id="2729135"/>
    <lineage>
        <taxon>Bacteria</taxon>
        <taxon>Pseudomonadati</taxon>
        <taxon>Pseudomonadota</taxon>
        <taxon>Acidithiobacillia</taxon>
        <taxon>Acidithiobacillales</taxon>
        <taxon>Acidithiobacillaceae</taxon>
        <taxon>Acidithiobacillus</taxon>
    </lineage>
</organism>
<keyword evidence="2" id="KW-1185">Reference proteome</keyword>
<sequence>MNIQNELNKATLDSRFAVLTDGTMVYKPVFSKTRYIVPTLTVKENIEKSIVFTQEVGASSFALSLLFVFMNKWLGSELAFAGYLLTILIYLAILMMMNKRMVKGLQPYTTDNHAINAR</sequence>
<dbReference type="EMBL" id="CP127526">
    <property type="protein sequence ID" value="XRI73916.1"/>
    <property type="molecule type" value="Genomic_DNA"/>
</dbReference>
<evidence type="ECO:0000313" key="1">
    <source>
        <dbReference type="EMBL" id="XRI73916.1"/>
    </source>
</evidence>
<accession>A0ACD5HHA8</accession>
<reference evidence="1 2" key="1">
    <citation type="journal article" date="2021" name="ISME J.">
        <title>Genomic evolution of the class Acidithiobacillia: deep-branching Proteobacteria living in extreme acidic conditions.</title>
        <authorList>
            <person name="Moya-Beltran A."/>
            <person name="Beard S."/>
            <person name="Rojas-Villalobos C."/>
            <person name="Issotta F."/>
            <person name="Gallardo Y."/>
            <person name="Ulloa R."/>
            <person name="Giaveno A."/>
            <person name="Degli Esposti M."/>
            <person name="Johnson D.B."/>
            <person name="Quatrini R."/>
        </authorList>
    </citation>
    <scope>NUCLEOTIDE SEQUENCE [LARGE SCALE GENOMIC DNA]</scope>
    <source>
        <strain evidence="1 2">GG1-14</strain>
    </source>
</reference>
<gene>
    <name evidence="1" type="ORF">HHS34_001615</name>
</gene>
<protein>
    <submittedName>
        <fullName evidence="1">Uncharacterized protein</fullName>
    </submittedName>
</protein>